<evidence type="ECO:0000256" key="1">
    <source>
        <dbReference type="SAM" id="SignalP"/>
    </source>
</evidence>
<name>A0ABQ6FM41_9CHLR</name>
<organism evidence="2 3">
    <name type="scientific">Dictyobacter halimunensis</name>
    <dbReference type="NCBI Taxonomy" id="3026934"/>
    <lineage>
        <taxon>Bacteria</taxon>
        <taxon>Bacillati</taxon>
        <taxon>Chloroflexota</taxon>
        <taxon>Ktedonobacteria</taxon>
        <taxon>Ktedonobacterales</taxon>
        <taxon>Dictyobacteraceae</taxon>
        <taxon>Dictyobacter</taxon>
    </lineage>
</organism>
<dbReference type="EMBL" id="BSRI01000001">
    <property type="protein sequence ID" value="GLV55326.1"/>
    <property type="molecule type" value="Genomic_DNA"/>
</dbReference>
<keyword evidence="3" id="KW-1185">Reference proteome</keyword>
<dbReference type="PROSITE" id="PS51257">
    <property type="entry name" value="PROKAR_LIPOPROTEIN"/>
    <property type="match status" value="1"/>
</dbReference>
<comment type="caution">
    <text evidence="2">The sequence shown here is derived from an EMBL/GenBank/DDBJ whole genome shotgun (WGS) entry which is preliminary data.</text>
</comment>
<evidence type="ECO:0000313" key="2">
    <source>
        <dbReference type="EMBL" id="GLV55326.1"/>
    </source>
</evidence>
<accession>A0ABQ6FM41</accession>
<dbReference type="RefSeq" id="WP_338249566.1">
    <property type="nucleotide sequence ID" value="NZ_BSRI01000001.1"/>
</dbReference>
<keyword evidence="1" id="KW-0732">Signal</keyword>
<feature type="chain" id="PRO_5047008491" evidence="1">
    <location>
        <begin position="23"/>
        <end position="187"/>
    </location>
</feature>
<reference evidence="2 3" key="1">
    <citation type="submission" date="2023-02" db="EMBL/GenBank/DDBJ databases">
        <title>Dictyobacter halimunensis sp. nov., a new member of the class Ktedonobacteria from forest soil in a geothermal area.</title>
        <authorList>
            <person name="Rachmania M.K."/>
            <person name="Ningsih F."/>
            <person name="Sakai Y."/>
            <person name="Yabe S."/>
            <person name="Yokota A."/>
            <person name="Sjamsuridzal W."/>
        </authorList>
    </citation>
    <scope>NUCLEOTIDE SEQUENCE [LARGE SCALE GENOMIC DNA]</scope>
    <source>
        <strain evidence="2 3">S3.2.2.5</strain>
    </source>
</reference>
<feature type="signal peptide" evidence="1">
    <location>
        <begin position="1"/>
        <end position="22"/>
    </location>
</feature>
<protein>
    <submittedName>
        <fullName evidence="2">Uncharacterized protein</fullName>
    </submittedName>
</protein>
<dbReference type="Proteomes" id="UP001344906">
    <property type="component" value="Unassembled WGS sequence"/>
</dbReference>
<sequence>MKDQWRLYLCLIVSIACFTSCTDGTKGVAASPVVTPTTLYTTAVTWSQATFSFAGTTPQSYRLRSTATISKLRHGHKEFTIDIVDAERSLIIVFYGYSGPATYTLTNQVNGGDVRITSGKQYWDLALIPSLSCSLIIQSDIPTTSPGINHMRGQFICPILPAGHSNISQHAVAIDNGQFDISIIVES</sequence>
<gene>
    <name evidence="2" type="ORF">KDH_21730</name>
</gene>
<evidence type="ECO:0000313" key="3">
    <source>
        <dbReference type="Proteomes" id="UP001344906"/>
    </source>
</evidence>
<proteinExistence type="predicted"/>